<proteinExistence type="inferred from homology"/>
<name>A0A1I5CII3_9FLAO</name>
<evidence type="ECO:0000256" key="2">
    <source>
        <dbReference type="ARBA" id="ARBA00022801"/>
    </source>
</evidence>
<dbReference type="EMBL" id="FOVI01000012">
    <property type="protein sequence ID" value="SFN86825.1"/>
    <property type="molecule type" value="Genomic_DNA"/>
</dbReference>
<dbReference type="SUPFAM" id="SSF56317">
    <property type="entry name" value="Carbon-nitrogen hydrolase"/>
    <property type="match status" value="1"/>
</dbReference>
<dbReference type="GO" id="GO:0050152">
    <property type="term" value="F:omega-amidase activity"/>
    <property type="evidence" value="ECO:0007669"/>
    <property type="project" value="UniProtKB-EC"/>
</dbReference>
<dbReference type="RefSeq" id="WP_091523390.1">
    <property type="nucleotide sequence ID" value="NZ_FOVI01000012.1"/>
</dbReference>
<reference evidence="8" key="1">
    <citation type="submission" date="2016-10" db="EMBL/GenBank/DDBJ databases">
        <authorList>
            <person name="Varghese N."/>
            <person name="Submissions S."/>
        </authorList>
    </citation>
    <scope>NUCLEOTIDE SEQUENCE [LARGE SCALE GENOMIC DNA]</scope>
    <source>
        <strain evidence="8">DS-12</strain>
    </source>
</reference>
<dbReference type="PANTHER" id="PTHR47799">
    <property type="entry name" value="OMEGA-AMIDASE YAFV"/>
    <property type="match status" value="1"/>
</dbReference>
<organism evidence="7 8">
    <name type="scientific">Paenimyroides ummariense</name>
    <dbReference type="NCBI Taxonomy" id="913024"/>
    <lineage>
        <taxon>Bacteria</taxon>
        <taxon>Pseudomonadati</taxon>
        <taxon>Bacteroidota</taxon>
        <taxon>Flavobacteriia</taxon>
        <taxon>Flavobacteriales</taxon>
        <taxon>Flavobacteriaceae</taxon>
        <taxon>Paenimyroides</taxon>
    </lineage>
</organism>
<dbReference type="PANTHER" id="PTHR47799:SF1">
    <property type="entry name" value="OMEGA-AMIDASE YAFV"/>
    <property type="match status" value="1"/>
</dbReference>
<evidence type="ECO:0000256" key="3">
    <source>
        <dbReference type="ARBA" id="ARBA00039118"/>
    </source>
</evidence>
<sequence length="255" mass="29583">MKTALIQFDTLWEDKQANLEYIQDKILNLPDAINLVVLPEMFTTGFTMNPEIVAEEEQGDTLQIIQKLALDKQTAITGSWVVKEENNYYNRLFFVFPDGSYQTYNKRHLFTLAGEEKIYKPGNEKLIVSYKGWNICLLVCYDLRFPVYSRIVNQNYDVLIYVASWPDRRIDAWNALLKARAIENMSYVVAVNRCGIDPNGVEYSGHSQVIDFMGKHIVKPLIDEQIYITDLEKNPLQTARQKFAFLNDADDFELK</sequence>
<keyword evidence="2 7" id="KW-0378">Hydrolase</keyword>
<evidence type="ECO:0000256" key="4">
    <source>
        <dbReference type="ARBA" id="ARBA00052904"/>
    </source>
</evidence>
<gene>
    <name evidence="7" type="ORF">SAMN05421741_11291</name>
</gene>
<dbReference type="FunFam" id="3.60.110.10:FF:000004">
    <property type="entry name" value="Carbon-nitrogen hydrolase"/>
    <property type="match status" value="1"/>
</dbReference>
<evidence type="ECO:0000313" key="7">
    <source>
        <dbReference type="EMBL" id="SFN86825.1"/>
    </source>
</evidence>
<dbReference type="AlphaFoldDB" id="A0A1I5CII3"/>
<keyword evidence="8" id="KW-1185">Reference proteome</keyword>
<dbReference type="InterPro" id="IPR052737">
    <property type="entry name" value="Omega-amidase_YafV"/>
</dbReference>
<protein>
    <recommendedName>
        <fullName evidence="5">Omega-amidase YafV</fullName>
        <ecNumber evidence="3">3.5.1.3</ecNumber>
    </recommendedName>
</protein>
<comment type="catalytic activity">
    <reaction evidence="4">
        <text>a monoamide of a dicarboxylate + H2O = a dicarboxylate + NH4(+)</text>
        <dbReference type="Rhea" id="RHEA:11716"/>
        <dbReference type="ChEBI" id="CHEBI:15377"/>
        <dbReference type="ChEBI" id="CHEBI:28938"/>
        <dbReference type="ChEBI" id="CHEBI:28965"/>
        <dbReference type="ChEBI" id="CHEBI:77450"/>
        <dbReference type="EC" id="3.5.1.3"/>
    </reaction>
</comment>
<evidence type="ECO:0000256" key="1">
    <source>
        <dbReference type="ARBA" id="ARBA00010613"/>
    </source>
</evidence>
<dbReference type="InterPro" id="IPR036526">
    <property type="entry name" value="C-N_Hydrolase_sf"/>
</dbReference>
<dbReference type="PROSITE" id="PS50263">
    <property type="entry name" value="CN_HYDROLASE"/>
    <property type="match status" value="1"/>
</dbReference>
<dbReference type="Gene3D" id="3.60.110.10">
    <property type="entry name" value="Carbon-nitrogen hydrolase"/>
    <property type="match status" value="1"/>
</dbReference>
<comment type="similarity">
    <text evidence="1">Belongs to the carbon-nitrogen hydrolase superfamily. NIT1/NIT2 family.</text>
</comment>
<evidence type="ECO:0000259" key="6">
    <source>
        <dbReference type="PROSITE" id="PS50263"/>
    </source>
</evidence>
<dbReference type="Pfam" id="PF00795">
    <property type="entry name" value="CN_hydrolase"/>
    <property type="match status" value="1"/>
</dbReference>
<evidence type="ECO:0000256" key="5">
    <source>
        <dbReference type="ARBA" id="ARBA00072139"/>
    </source>
</evidence>
<evidence type="ECO:0000313" key="8">
    <source>
        <dbReference type="Proteomes" id="UP000199036"/>
    </source>
</evidence>
<accession>A0A1I5CII3</accession>
<dbReference type="STRING" id="913024.SAMN05421741_11291"/>
<dbReference type="Proteomes" id="UP000199036">
    <property type="component" value="Unassembled WGS sequence"/>
</dbReference>
<dbReference type="InterPro" id="IPR003010">
    <property type="entry name" value="C-N_Hydrolase"/>
</dbReference>
<dbReference type="CDD" id="cd07575">
    <property type="entry name" value="Xc-1258_like"/>
    <property type="match status" value="1"/>
</dbReference>
<dbReference type="EC" id="3.5.1.3" evidence="3"/>
<feature type="domain" description="CN hydrolase" evidence="6">
    <location>
        <begin position="1"/>
        <end position="233"/>
    </location>
</feature>
<dbReference type="OrthoDB" id="9811121at2"/>
<dbReference type="GO" id="GO:0106008">
    <property type="term" value="F:2-oxoglutaramate amidase activity"/>
    <property type="evidence" value="ECO:0007669"/>
    <property type="project" value="TreeGrafter"/>
</dbReference>